<reference evidence="2" key="1">
    <citation type="submission" date="2025-08" db="UniProtKB">
        <authorList>
            <consortium name="RefSeq"/>
        </authorList>
    </citation>
    <scope>IDENTIFICATION</scope>
    <source>
        <strain evidence="2">Tuebingen</strain>
        <tissue evidence="2">Fibroblasts and whole tissue</tissue>
    </source>
</reference>
<organism evidence="1 2">
    <name type="scientific">Danio rerio</name>
    <name type="common">Zebrafish</name>
    <name type="synonym">Brachydanio rerio</name>
    <dbReference type="NCBI Taxonomy" id="7955"/>
    <lineage>
        <taxon>Eukaryota</taxon>
        <taxon>Metazoa</taxon>
        <taxon>Chordata</taxon>
        <taxon>Craniata</taxon>
        <taxon>Vertebrata</taxon>
        <taxon>Euteleostomi</taxon>
        <taxon>Actinopterygii</taxon>
        <taxon>Neopterygii</taxon>
        <taxon>Teleostei</taxon>
        <taxon>Ostariophysi</taxon>
        <taxon>Cypriniformes</taxon>
        <taxon>Danionidae</taxon>
        <taxon>Danioninae</taxon>
        <taxon>Danio</taxon>
    </lineage>
</organism>
<accession>A0AC58H9B6</accession>
<proteinExistence type="predicted"/>
<keyword evidence="1" id="KW-1185">Reference proteome</keyword>
<evidence type="ECO:0000313" key="1">
    <source>
        <dbReference type="Proteomes" id="UP000000437"/>
    </source>
</evidence>
<sequence>MLELRKIMLVFELLLILQTAACVERFCSFAQSDPCYAALGDKLNLQMVVANKHNLSIRKRINNNTQDDLVCKVKLLNACDLYKNRPEVRIINGTVIINTVKREDSGDYRLRLNNPDGADTFKDLQVNVEAPVGSVRVSINCSSNQMRSVSCSSEGDQLLYSWTLNGETLMDENSSIQLEEETEGEITCTVKNHVSKRQKTVSTEDCLVTSSSLTTSNWVSHSSMLVIYLMTLFALLGGFHIYIHTQVRKERRSKPDDEEI</sequence>
<protein>
    <submittedName>
        <fullName evidence="2">Uncharacterized protein isoform X1</fullName>
    </submittedName>
</protein>
<dbReference type="Proteomes" id="UP000000437">
    <property type="component" value="Chromosome 14"/>
</dbReference>
<dbReference type="RefSeq" id="XP_073778577.1">
    <property type="nucleotide sequence ID" value="XM_073922476.1"/>
</dbReference>
<name>A0AC58H9B6_DANRE</name>
<evidence type="ECO:0000313" key="2">
    <source>
        <dbReference type="RefSeq" id="XP_073778577.1"/>
    </source>
</evidence>
<gene>
    <name evidence="2" type="primary">LOC110440216</name>
</gene>